<comment type="caution">
    <text evidence="1">The sequence shown here is derived from an EMBL/GenBank/DDBJ whole genome shotgun (WGS) entry which is preliminary data.</text>
</comment>
<dbReference type="PATRIC" id="fig|1339352.3.peg.649"/>
<accession>A0A069SNZ1</accession>
<dbReference type="InterPro" id="IPR008441">
    <property type="entry name" value="AfumC-like_glycosyl_Trfase"/>
</dbReference>
<dbReference type="SUPFAM" id="SSF53448">
    <property type="entry name" value="Nucleotide-diphospho-sugar transferases"/>
    <property type="match status" value="1"/>
</dbReference>
<dbReference type="Gene3D" id="3.90.550.20">
    <property type="match status" value="1"/>
</dbReference>
<sequence length="319" mass="37510">MFLQLKVFFKKAGGLNLLKQWLKLGILPVTFIEFLILGYDKKSLELLRLIAGLKIQKKLKKKYGKLQSDFKLEKREGDSILQQMIWIFWWQGMDNAPLVVQKCYDSVKRNFPDWKITVLTADNYQDYVSFPDYIEEKRNKGIISLTHFSDLMRLELLIKYGGLWLDATVFCTGHNIPRSILKSDIFVFQTQKPGADGHATLMSSWLIYAKANNHLLMSTQLLLYDYWKKSNQLIDYFLFHHFFTIASSRFPLEAAKIPPFCNTVPHILLLHFFDKYDEDLFEDLKNMTCFHKLSYKFTEEDMDKKGTFYDVIINGSIQD</sequence>
<dbReference type="EMBL" id="JNHM01000011">
    <property type="protein sequence ID" value="KDS55945.1"/>
    <property type="molecule type" value="Genomic_DNA"/>
</dbReference>
<reference evidence="1 2" key="1">
    <citation type="submission" date="2014-04" db="EMBL/GenBank/DDBJ databases">
        <authorList>
            <person name="Sears C."/>
            <person name="Carroll K."/>
            <person name="Sack B.R."/>
            <person name="Qadri F."/>
            <person name="Myers L.L."/>
            <person name="Chung G.-T."/>
            <person name="Escheverria P."/>
            <person name="Fraser C.M."/>
            <person name="Sadzewicz L."/>
            <person name="Shefchek K.A."/>
            <person name="Tallon L."/>
            <person name="Das S.P."/>
            <person name="Daugherty S."/>
            <person name="Mongodin E.F."/>
        </authorList>
    </citation>
    <scope>NUCLEOTIDE SEQUENCE [LARGE SCALE GENOMIC DNA]</scope>
    <source>
        <strain evidence="1 2">3975 RP4</strain>
    </source>
</reference>
<protein>
    <submittedName>
        <fullName evidence="1">Capsular polysaccharide synthesis family protein</fullName>
    </submittedName>
</protein>
<gene>
    <name evidence="1" type="ORF">M099_0676</name>
</gene>
<evidence type="ECO:0000313" key="1">
    <source>
        <dbReference type="EMBL" id="KDS55945.1"/>
    </source>
</evidence>
<dbReference type="Proteomes" id="UP000027661">
    <property type="component" value="Unassembled WGS sequence"/>
</dbReference>
<proteinExistence type="predicted"/>
<dbReference type="Pfam" id="PF05704">
    <property type="entry name" value="Caps_synth"/>
    <property type="match status" value="1"/>
</dbReference>
<dbReference type="InterPro" id="IPR029044">
    <property type="entry name" value="Nucleotide-diphossugar_trans"/>
</dbReference>
<evidence type="ECO:0000313" key="2">
    <source>
        <dbReference type="Proteomes" id="UP000027661"/>
    </source>
</evidence>
<dbReference type="RefSeq" id="WP_005851543.1">
    <property type="nucleotide sequence ID" value="NZ_JNHM01000011.1"/>
</dbReference>
<dbReference type="GO" id="GO:0016757">
    <property type="term" value="F:glycosyltransferase activity"/>
    <property type="evidence" value="ECO:0007669"/>
    <property type="project" value="InterPro"/>
</dbReference>
<dbReference type="AlphaFoldDB" id="A0A069SNZ1"/>
<organism evidence="1 2">
    <name type="scientific">Phocaeicola vulgatus str. 3975 RP4</name>
    <dbReference type="NCBI Taxonomy" id="1339352"/>
    <lineage>
        <taxon>Bacteria</taxon>
        <taxon>Pseudomonadati</taxon>
        <taxon>Bacteroidota</taxon>
        <taxon>Bacteroidia</taxon>
        <taxon>Bacteroidales</taxon>
        <taxon>Bacteroidaceae</taxon>
        <taxon>Phocaeicola</taxon>
    </lineage>
</organism>
<name>A0A069SNZ1_PHOVU</name>